<organism evidence="1 2">
    <name type="scientific">Pseudomassariella vexata</name>
    <dbReference type="NCBI Taxonomy" id="1141098"/>
    <lineage>
        <taxon>Eukaryota</taxon>
        <taxon>Fungi</taxon>
        <taxon>Dikarya</taxon>
        <taxon>Ascomycota</taxon>
        <taxon>Pezizomycotina</taxon>
        <taxon>Sordariomycetes</taxon>
        <taxon>Xylariomycetidae</taxon>
        <taxon>Amphisphaeriales</taxon>
        <taxon>Pseudomassariaceae</taxon>
        <taxon>Pseudomassariella</taxon>
    </lineage>
</organism>
<gene>
    <name evidence="1" type="ORF">BCR38DRAFT_485025</name>
</gene>
<reference evidence="1 2" key="1">
    <citation type="submission" date="2016-07" db="EMBL/GenBank/DDBJ databases">
        <title>Pervasive Adenine N6-methylation of Active Genes in Fungi.</title>
        <authorList>
            <consortium name="DOE Joint Genome Institute"/>
            <person name="Mondo S.J."/>
            <person name="Dannebaum R.O."/>
            <person name="Kuo R.C."/>
            <person name="Labutti K."/>
            <person name="Haridas S."/>
            <person name="Kuo A."/>
            <person name="Salamov A."/>
            <person name="Ahrendt S.R."/>
            <person name="Lipzen A."/>
            <person name="Sullivan W."/>
            <person name="Andreopoulos W.B."/>
            <person name="Clum A."/>
            <person name="Lindquist E."/>
            <person name="Daum C."/>
            <person name="Ramamoorthy G.K."/>
            <person name="Gryganskyi A."/>
            <person name="Culley D."/>
            <person name="Magnuson J.K."/>
            <person name="James T.Y."/>
            <person name="O'Malley M.A."/>
            <person name="Stajich J.E."/>
            <person name="Spatafora J.W."/>
            <person name="Visel A."/>
            <person name="Grigoriev I.V."/>
        </authorList>
    </citation>
    <scope>NUCLEOTIDE SEQUENCE [LARGE SCALE GENOMIC DNA]</scope>
    <source>
        <strain evidence="1 2">CBS 129021</strain>
    </source>
</reference>
<evidence type="ECO:0000313" key="2">
    <source>
        <dbReference type="Proteomes" id="UP000193689"/>
    </source>
</evidence>
<dbReference type="Proteomes" id="UP000193689">
    <property type="component" value="Unassembled WGS sequence"/>
</dbReference>
<dbReference type="InParanoid" id="A0A1Y2DXB0"/>
<dbReference type="AlphaFoldDB" id="A0A1Y2DXB0"/>
<proteinExistence type="predicted"/>
<dbReference type="EMBL" id="MCFJ01000007">
    <property type="protein sequence ID" value="ORY63877.1"/>
    <property type="molecule type" value="Genomic_DNA"/>
</dbReference>
<sequence length="158" mass="16392">MVPAVDTTDLTIEINIEAVVDRKSSNTSANTSITTVNFTATIRISPASRSGSRDLTAASASSQLTKRSATTSTNKFAAARVNGAGFAVNFAEPAATDLINSAASRFCARAADFVNFNYSASAGSRNQSVTNSKTSPGAYDPSFAVANSFISFSSRQSP</sequence>
<comment type="caution">
    <text evidence="1">The sequence shown here is derived from an EMBL/GenBank/DDBJ whole genome shotgun (WGS) entry which is preliminary data.</text>
</comment>
<dbReference type="GeneID" id="63780035"/>
<name>A0A1Y2DXB0_9PEZI</name>
<accession>A0A1Y2DXB0</accession>
<dbReference type="RefSeq" id="XP_040715291.1">
    <property type="nucleotide sequence ID" value="XM_040863823.1"/>
</dbReference>
<evidence type="ECO:0000313" key="1">
    <source>
        <dbReference type="EMBL" id="ORY63877.1"/>
    </source>
</evidence>
<keyword evidence="2" id="KW-1185">Reference proteome</keyword>
<protein>
    <submittedName>
        <fullName evidence="1">Uncharacterized protein</fullName>
    </submittedName>
</protein>